<evidence type="ECO:0000256" key="1">
    <source>
        <dbReference type="SAM" id="MobiDB-lite"/>
    </source>
</evidence>
<dbReference type="HOGENOM" id="CLU_1409294_0_0_1"/>
<reference evidence="3" key="2">
    <citation type="submission" date="2015-01" db="EMBL/GenBank/DDBJ databases">
        <title>Evolutionary Origins and Diversification of the Mycorrhizal Mutualists.</title>
        <authorList>
            <consortium name="DOE Joint Genome Institute"/>
            <consortium name="Mycorrhizal Genomics Consortium"/>
            <person name="Kohler A."/>
            <person name="Kuo A."/>
            <person name="Nagy L.G."/>
            <person name="Floudas D."/>
            <person name="Copeland A."/>
            <person name="Barry K.W."/>
            <person name="Cichocki N."/>
            <person name="Veneault-Fourrey C."/>
            <person name="LaButti K."/>
            <person name="Lindquist E.A."/>
            <person name="Lipzen A."/>
            <person name="Lundell T."/>
            <person name="Morin E."/>
            <person name="Murat C."/>
            <person name="Riley R."/>
            <person name="Ohm R."/>
            <person name="Sun H."/>
            <person name="Tunlid A."/>
            <person name="Henrissat B."/>
            <person name="Grigoriev I.V."/>
            <person name="Hibbett D.S."/>
            <person name="Martin F."/>
        </authorList>
    </citation>
    <scope>NUCLEOTIDE SEQUENCE [LARGE SCALE GENOMIC DNA]</scope>
    <source>
        <strain evidence="3">F 1598</strain>
    </source>
</reference>
<feature type="compositionally biased region" description="Low complexity" evidence="1">
    <location>
        <begin position="79"/>
        <end position="92"/>
    </location>
</feature>
<evidence type="ECO:0000313" key="3">
    <source>
        <dbReference type="Proteomes" id="UP000054166"/>
    </source>
</evidence>
<evidence type="ECO:0000313" key="2">
    <source>
        <dbReference type="EMBL" id="KIM77990.1"/>
    </source>
</evidence>
<organism evidence="2 3">
    <name type="scientific">Piloderma croceum (strain F 1598)</name>
    <dbReference type="NCBI Taxonomy" id="765440"/>
    <lineage>
        <taxon>Eukaryota</taxon>
        <taxon>Fungi</taxon>
        <taxon>Dikarya</taxon>
        <taxon>Basidiomycota</taxon>
        <taxon>Agaricomycotina</taxon>
        <taxon>Agaricomycetes</taxon>
        <taxon>Agaricomycetidae</taxon>
        <taxon>Atheliales</taxon>
        <taxon>Atheliaceae</taxon>
        <taxon>Piloderma</taxon>
    </lineage>
</organism>
<name>A0A0C3EZL7_PILCF</name>
<proteinExistence type="predicted"/>
<feature type="compositionally biased region" description="Low complexity" evidence="1">
    <location>
        <begin position="9"/>
        <end position="18"/>
    </location>
</feature>
<keyword evidence="3" id="KW-1185">Reference proteome</keyword>
<dbReference type="Proteomes" id="UP000054166">
    <property type="component" value="Unassembled WGS sequence"/>
</dbReference>
<gene>
    <name evidence="2" type="ORF">PILCRDRAFT_607563</name>
</gene>
<sequence length="193" mass="20792">MIAVLSSCASSLWADSSSTTGPARSASRTSRNILVHSSRRRSCSPTAHHTGRRTTSPHRSHTRSASHTRPASHAHTHTHASTSTHAHACTHTSPHRHTPPHRHATPHATGPSVSTPHHGRIHPPHSPTHHCVVHSSTRHLEHSCIERRECLGIERRAAGGSCRSCTVCSTLLLLLLIPISVAGTTEVLTALFI</sequence>
<feature type="compositionally biased region" description="Polar residues" evidence="1">
    <location>
        <begin position="19"/>
        <end position="32"/>
    </location>
</feature>
<dbReference type="EMBL" id="KN833020">
    <property type="protein sequence ID" value="KIM77990.1"/>
    <property type="molecule type" value="Genomic_DNA"/>
</dbReference>
<protein>
    <submittedName>
        <fullName evidence="2">Uncharacterized protein</fullName>
    </submittedName>
</protein>
<feature type="region of interest" description="Disordered" evidence="1">
    <location>
        <begin position="9"/>
        <end position="129"/>
    </location>
</feature>
<feature type="compositionally biased region" description="Basic residues" evidence="1">
    <location>
        <begin position="117"/>
        <end position="129"/>
    </location>
</feature>
<dbReference type="AlphaFoldDB" id="A0A0C3EZL7"/>
<feature type="compositionally biased region" description="Basic residues" evidence="1">
    <location>
        <begin position="49"/>
        <end position="78"/>
    </location>
</feature>
<dbReference type="InParanoid" id="A0A0C3EZL7"/>
<accession>A0A0C3EZL7</accession>
<feature type="compositionally biased region" description="Basic residues" evidence="1">
    <location>
        <begin position="93"/>
        <end position="105"/>
    </location>
</feature>
<reference evidence="2 3" key="1">
    <citation type="submission" date="2014-04" db="EMBL/GenBank/DDBJ databases">
        <authorList>
            <consortium name="DOE Joint Genome Institute"/>
            <person name="Kuo A."/>
            <person name="Tarkka M."/>
            <person name="Buscot F."/>
            <person name="Kohler A."/>
            <person name="Nagy L.G."/>
            <person name="Floudas D."/>
            <person name="Copeland A."/>
            <person name="Barry K.W."/>
            <person name="Cichocki N."/>
            <person name="Veneault-Fourrey C."/>
            <person name="LaButti K."/>
            <person name="Lindquist E.A."/>
            <person name="Lipzen A."/>
            <person name="Lundell T."/>
            <person name="Morin E."/>
            <person name="Murat C."/>
            <person name="Sun H."/>
            <person name="Tunlid A."/>
            <person name="Henrissat B."/>
            <person name="Grigoriev I.V."/>
            <person name="Hibbett D.S."/>
            <person name="Martin F."/>
            <person name="Nordberg H.P."/>
            <person name="Cantor M.N."/>
            <person name="Hua S.X."/>
        </authorList>
    </citation>
    <scope>NUCLEOTIDE SEQUENCE [LARGE SCALE GENOMIC DNA]</scope>
    <source>
        <strain evidence="2 3">F 1598</strain>
    </source>
</reference>